<dbReference type="HAMAP" id="MF_00294">
    <property type="entry name" value="Ribosomal_bL33"/>
    <property type="match status" value="1"/>
</dbReference>
<dbReference type="AlphaFoldDB" id="A0A974NJ23"/>
<keyword evidence="3 5" id="KW-0687">Ribonucleoprotein</keyword>
<sequence length="49" mass="5653">MRKKIILACNDCSSRNYSSESNKETSSERVEIKKYCSTCNAHTIHKETK</sequence>
<dbReference type="InterPro" id="IPR011332">
    <property type="entry name" value="Ribosomal_zn-bd"/>
</dbReference>
<dbReference type="EMBL" id="CP068053">
    <property type="protein sequence ID" value="QQS98786.1"/>
    <property type="molecule type" value="Genomic_DNA"/>
</dbReference>
<dbReference type="GO" id="GO:0005840">
    <property type="term" value="C:ribosome"/>
    <property type="evidence" value="ECO:0007669"/>
    <property type="project" value="UniProtKB-KW"/>
</dbReference>
<dbReference type="GO" id="GO:1990904">
    <property type="term" value="C:ribonucleoprotein complex"/>
    <property type="evidence" value="ECO:0007669"/>
    <property type="project" value="UniProtKB-KW"/>
</dbReference>
<evidence type="ECO:0000256" key="5">
    <source>
        <dbReference type="HAMAP-Rule" id="MF_00294"/>
    </source>
</evidence>
<dbReference type="GO" id="GO:0006412">
    <property type="term" value="P:translation"/>
    <property type="evidence" value="ECO:0007669"/>
    <property type="project" value="UniProtKB-UniRule"/>
</dbReference>
<dbReference type="KEGG" id="ppsr:I6J18_13880"/>
<evidence type="ECO:0000256" key="1">
    <source>
        <dbReference type="ARBA" id="ARBA00007596"/>
    </source>
</evidence>
<dbReference type="NCBIfam" id="NF001860">
    <property type="entry name" value="PRK00595.1"/>
    <property type="match status" value="1"/>
</dbReference>
<dbReference type="NCBIfam" id="TIGR01023">
    <property type="entry name" value="rpmG_bact"/>
    <property type="match status" value="1"/>
</dbReference>
<dbReference type="GO" id="GO:0005737">
    <property type="term" value="C:cytoplasm"/>
    <property type="evidence" value="ECO:0007669"/>
    <property type="project" value="UniProtKB-ARBA"/>
</dbReference>
<dbReference type="Pfam" id="PF00471">
    <property type="entry name" value="Ribosomal_L33"/>
    <property type="match status" value="1"/>
</dbReference>
<dbReference type="InterPro" id="IPR001705">
    <property type="entry name" value="Ribosomal_bL33"/>
</dbReference>
<dbReference type="PANTHER" id="PTHR43168">
    <property type="entry name" value="50S RIBOSOMAL PROTEIN L33, CHLOROPLASTIC"/>
    <property type="match status" value="1"/>
</dbReference>
<name>A0A974NJ23_PERPY</name>
<protein>
    <recommendedName>
        <fullName evidence="4 5">Large ribosomal subunit protein bL33</fullName>
    </recommendedName>
</protein>
<dbReference type="RefSeq" id="WP_081704729.1">
    <property type="nucleotide sequence ID" value="NZ_CP068053.1"/>
</dbReference>
<evidence type="ECO:0000256" key="3">
    <source>
        <dbReference type="ARBA" id="ARBA00023274"/>
    </source>
</evidence>
<keyword evidence="7" id="KW-1185">Reference proteome</keyword>
<evidence type="ECO:0000313" key="6">
    <source>
        <dbReference type="EMBL" id="QQS98786.1"/>
    </source>
</evidence>
<evidence type="ECO:0000313" key="7">
    <source>
        <dbReference type="Proteomes" id="UP000595254"/>
    </source>
</evidence>
<evidence type="ECO:0000256" key="2">
    <source>
        <dbReference type="ARBA" id="ARBA00022980"/>
    </source>
</evidence>
<evidence type="ECO:0000256" key="4">
    <source>
        <dbReference type="ARBA" id="ARBA00035176"/>
    </source>
</evidence>
<dbReference type="InterPro" id="IPR038584">
    <property type="entry name" value="Ribosomal_bL33_sf"/>
</dbReference>
<keyword evidence="2 5" id="KW-0689">Ribosomal protein</keyword>
<dbReference type="SUPFAM" id="SSF57829">
    <property type="entry name" value="Zn-binding ribosomal proteins"/>
    <property type="match status" value="1"/>
</dbReference>
<dbReference type="Proteomes" id="UP000595254">
    <property type="component" value="Chromosome"/>
</dbReference>
<dbReference type="PANTHER" id="PTHR43168:SF5">
    <property type="entry name" value="LARGE RIBOSOMAL SUBUNIT PROTEIN BL33B"/>
    <property type="match status" value="1"/>
</dbReference>
<proteinExistence type="inferred from homology"/>
<dbReference type="GO" id="GO:0003735">
    <property type="term" value="F:structural constituent of ribosome"/>
    <property type="evidence" value="ECO:0007669"/>
    <property type="project" value="InterPro"/>
</dbReference>
<dbReference type="NCBIfam" id="NF001764">
    <property type="entry name" value="PRK00504.1"/>
    <property type="match status" value="1"/>
</dbReference>
<reference evidence="6 7" key="1">
    <citation type="submission" date="2021-01" db="EMBL/GenBank/DDBJ databases">
        <title>FDA dAtabase for Regulatory Grade micrObial Sequences (FDA-ARGOS): Supporting development and validation of Infectious Disease Dx tests.</title>
        <authorList>
            <person name="Nelson B."/>
            <person name="Plummer A."/>
            <person name="Tallon L."/>
            <person name="Sadzewicz L."/>
            <person name="Zhao X."/>
            <person name="Boylan J."/>
            <person name="Ott S."/>
            <person name="Bowen H."/>
            <person name="Vavikolanu K."/>
            <person name="Mehta A."/>
            <person name="Aluvathingal J."/>
            <person name="Nadendla S."/>
            <person name="Myers T."/>
            <person name="Yan Y."/>
            <person name="Sichtig H."/>
        </authorList>
    </citation>
    <scope>NUCLEOTIDE SEQUENCE [LARGE SCALE GENOMIC DNA]</scope>
    <source>
        <strain evidence="6 7">FDAARGOS_1161</strain>
    </source>
</reference>
<accession>A0A974NJ23</accession>
<organism evidence="6 7">
    <name type="scientific">Peribacillus psychrosaccharolyticus</name>
    <name type="common">Bacillus psychrosaccharolyticus</name>
    <dbReference type="NCBI Taxonomy" id="1407"/>
    <lineage>
        <taxon>Bacteria</taxon>
        <taxon>Bacillati</taxon>
        <taxon>Bacillota</taxon>
        <taxon>Bacilli</taxon>
        <taxon>Bacillales</taxon>
        <taxon>Bacillaceae</taxon>
        <taxon>Peribacillus</taxon>
    </lineage>
</organism>
<gene>
    <name evidence="5 6" type="primary">rpmG</name>
    <name evidence="6" type="ORF">I6J18_13880</name>
</gene>
<comment type="similarity">
    <text evidence="1 5">Belongs to the bacterial ribosomal protein bL33 family.</text>
</comment>
<dbReference type="Gene3D" id="2.20.28.120">
    <property type="entry name" value="Ribosomal protein L33"/>
    <property type="match status" value="1"/>
</dbReference>